<organism evidence="2 3">
    <name type="scientific">Pseudomonas ulcerans</name>
    <dbReference type="NCBI Taxonomy" id="3115852"/>
    <lineage>
        <taxon>Bacteria</taxon>
        <taxon>Pseudomonadati</taxon>
        <taxon>Pseudomonadota</taxon>
        <taxon>Gammaproteobacteria</taxon>
        <taxon>Pseudomonadales</taxon>
        <taxon>Pseudomonadaceae</taxon>
        <taxon>Pseudomonas</taxon>
    </lineage>
</organism>
<comment type="caution">
    <text evidence="2">The sequence shown here is derived from an EMBL/GenBank/DDBJ whole genome shotgun (WGS) entry which is preliminary data.</text>
</comment>
<evidence type="ECO:0000313" key="2">
    <source>
        <dbReference type="EMBL" id="MEE1933966.1"/>
    </source>
</evidence>
<protein>
    <submittedName>
        <fullName evidence="2">Class I SAM-dependent methyltransferase</fullName>
    </submittedName>
</protein>
<dbReference type="RefSeq" id="WP_330074755.1">
    <property type="nucleotide sequence ID" value="NZ_JAZDQJ010000011.1"/>
</dbReference>
<dbReference type="Gene3D" id="3.40.50.150">
    <property type="entry name" value="Vaccinia Virus protein VP39"/>
    <property type="match status" value="1"/>
</dbReference>
<dbReference type="GO" id="GO:0008168">
    <property type="term" value="F:methyltransferase activity"/>
    <property type="evidence" value="ECO:0007669"/>
    <property type="project" value="UniProtKB-KW"/>
</dbReference>
<dbReference type="SUPFAM" id="SSF53335">
    <property type="entry name" value="S-adenosyl-L-methionine-dependent methyltransferases"/>
    <property type="match status" value="1"/>
</dbReference>
<name>A0ABU7HR09_9PSED</name>
<proteinExistence type="predicted"/>
<keyword evidence="2" id="KW-0808">Transferase</keyword>
<reference evidence="2 3" key="1">
    <citation type="submission" date="2024-01" db="EMBL/GenBank/DDBJ databases">
        <title>Unpublished Manusciprt.</title>
        <authorList>
            <person name="Duman M."/>
            <person name="Valdes E.G."/>
            <person name="Ajmi N."/>
            <person name="Altun S."/>
            <person name="Saticioglu I.B."/>
        </authorList>
    </citation>
    <scope>NUCLEOTIDE SEQUENCE [LARGE SCALE GENOMIC DNA]</scope>
    <source>
        <strain evidence="2 3">148P</strain>
    </source>
</reference>
<dbReference type="Proteomes" id="UP001335100">
    <property type="component" value="Unassembled WGS sequence"/>
</dbReference>
<keyword evidence="3" id="KW-1185">Reference proteome</keyword>
<keyword evidence="2" id="KW-0489">Methyltransferase</keyword>
<dbReference type="GO" id="GO:0032259">
    <property type="term" value="P:methylation"/>
    <property type="evidence" value="ECO:0007669"/>
    <property type="project" value="UniProtKB-KW"/>
</dbReference>
<feature type="domain" description="Methyltransferase type 11" evidence="1">
    <location>
        <begin position="2"/>
        <end position="95"/>
    </location>
</feature>
<dbReference type="CDD" id="cd02440">
    <property type="entry name" value="AdoMet_MTases"/>
    <property type="match status" value="1"/>
</dbReference>
<accession>A0ABU7HR09</accession>
<sequence>MLDLGCGEGWLCRALQRLGIRAWGVDATARLVEAAKAADPAGDYQCLDYAAFSQQPPERQVDLVACNFSLFGAEELERLTASLPRVLNRGGHLVIQTLHPHVACGDAPYADGWREGSWAGFDATFRDPAPWYFRTLESWVALLNDNGLRLEVLGEPLHPDTGKPASLLLAARVA</sequence>
<evidence type="ECO:0000313" key="3">
    <source>
        <dbReference type="Proteomes" id="UP001335100"/>
    </source>
</evidence>
<dbReference type="InterPro" id="IPR029063">
    <property type="entry name" value="SAM-dependent_MTases_sf"/>
</dbReference>
<gene>
    <name evidence="2" type="ORF">V0R50_12100</name>
</gene>
<dbReference type="Pfam" id="PF08241">
    <property type="entry name" value="Methyltransf_11"/>
    <property type="match status" value="1"/>
</dbReference>
<dbReference type="EMBL" id="JAZDQJ010000011">
    <property type="protein sequence ID" value="MEE1933966.1"/>
    <property type="molecule type" value="Genomic_DNA"/>
</dbReference>
<evidence type="ECO:0000259" key="1">
    <source>
        <dbReference type="Pfam" id="PF08241"/>
    </source>
</evidence>
<dbReference type="InterPro" id="IPR013216">
    <property type="entry name" value="Methyltransf_11"/>
</dbReference>
<dbReference type="PANTHER" id="PTHR43861">
    <property type="entry name" value="TRANS-ACONITATE 2-METHYLTRANSFERASE-RELATED"/>
    <property type="match status" value="1"/>
</dbReference>